<sequence length="598" mass="65050">MSTFWKVCIFILVTELCERLAFYGLTGSLTLFLSETLGFANDMATEVNSLFNAVVYITPILGAFVADVYWGRYKTIMFFCMWYILGMIMCTFGSFPQLPTALRTAIFLIGLFTGVAVGAGGIKSNVVVLGADQFVLPDQKREQDAFFNWFYWAINIGAAFALGFLPVVALDGLFVAKEYGFFVSYLIPTMAFVVGLSIFVAGAPRYKMMPPQGSALTSFFQTMRTVTNSGARRGGALLIGTTLLPVSFLLVIASLFAGDWKRSIAIIGTACIFCALPLIAFSGHSVAWMRPTKLAMQDVAGEVVEVGGELAADVTGSLKDAMDVMRVLPLACCCVVFWAVYSQMTGNFQLQGCQMDCRIAGTPLPPPVLNVFDSAIIMILVPVVDKIVYPALHRLGCPLGLLTKIGLGFFFAGCSMICAAMVEVARKNSPLIDPFNNLTAGIYSPCNSTVTEKLVLMNSLSIWWQIPQYAFVGLGEIFAAITSYELFYSQVPDAMRSVCQSVNLLCTALGSLAVAGLNAAMSAWIPDNLNNGKLEYVFLVLTGIMATNILIYTYLARGYEYRIPHAADIGDDIDRPRIAQVQPLSDRLLSPQQPSSTN</sequence>
<reference evidence="7 8" key="1">
    <citation type="journal article" date="2024" name="Science">
        <title>Giant polyketide synthase enzymes in the biosynthesis of giant marine polyether toxins.</title>
        <authorList>
            <person name="Fallon T.R."/>
            <person name="Shende V.V."/>
            <person name="Wierzbicki I.H."/>
            <person name="Pendleton A.L."/>
            <person name="Watervoot N.F."/>
            <person name="Auber R.P."/>
            <person name="Gonzalez D.J."/>
            <person name="Wisecaver J.H."/>
            <person name="Moore B.S."/>
        </authorList>
    </citation>
    <scope>NUCLEOTIDE SEQUENCE [LARGE SCALE GENOMIC DNA]</scope>
    <source>
        <strain evidence="7 8">12B1</strain>
    </source>
</reference>
<feature type="transmembrane region" description="Helical" evidence="6">
    <location>
        <begin position="324"/>
        <end position="341"/>
    </location>
</feature>
<keyword evidence="5 6" id="KW-0472">Membrane</keyword>
<feature type="transmembrane region" description="Helical" evidence="6">
    <location>
        <begin position="264"/>
        <end position="287"/>
    </location>
</feature>
<name>A0AB34JBK4_PRYPA</name>
<dbReference type="InterPro" id="IPR000109">
    <property type="entry name" value="POT_fam"/>
</dbReference>
<evidence type="ECO:0000313" key="7">
    <source>
        <dbReference type="EMBL" id="KAL1515904.1"/>
    </source>
</evidence>
<accession>A0AB34JBK4</accession>
<evidence type="ECO:0000256" key="4">
    <source>
        <dbReference type="ARBA" id="ARBA00022989"/>
    </source>
</evidence>
<keyword evidence="4 6" id="KW-1133">Transmembrane helix</keyword>
<dbReference type="InterPro" id="IPR036259">
    <property type="entry name" value="MFS_trans_sf"/>
</dbReference>
<dbReference type="EMBL" id="JBGBPQ010000011">
    <property type="protein sequence ID" value="KAL1515904.1"/>
    <property type="molecule type" value="Genomic_DNA"/>
</dbReference>
<evidence type="ECO:0000313" key="8">
    <source>
        <dbReference type="Proteomes" id="UP001515480"/>
    </source>
</evidence>
<comment type="similarity">
    <text evidence="2">Belongs to the major facilitator superfamily. Proton-dependent oligopeptide transporter (POT/PTR) (TC 2.A.17) family.</text>
</comment>
<keyword evidence="3 6" id="KW-0812">Transmembrane</keyword>
<feature type="transmembrane region" description="Helical" evidence="6">
    <location>
        <begin position="236"/>
        <end position="258"/>
    </location>
</feature>
<evidence type="ECO:0000256" key="6">
    <source>
        <dbReference type="SAM" id="Phobius"/>
    </source>
</evidence>
<feature type="transmembrane region" description="Helical" evidence="6">
    <location>
        <begin position="462"/>
        <end position="481"/>
    </location>
</feature>
<dbReference type="Proteomes" id="UP001515480">
    <property type="component" value="Unassembled WGS sequence"/>
</dbReference>
<evidence type="ECO:0000256" key="3">
    <source>
        <dbReference type="ARBA" id="ARBA00022692"/>
    </source>
</evidence>
<dbReference type="GO" id="GO:0022857">
    <property type="term" value="F:transmembrane transporter activity"/>
    <property type="evidence" value="ECO:0007669"/>
    <property type="project" value="InterPro"/>
</dbReference>
<protein>
    <submittedName>
        <fullName evidence="7">Uncharacterized protein</fullName>
    </submittedName>
</protein>
<feature type="transmembrane region" description="Helical" evidence="6">
    <location>
        <begin position="50"/>
        <end position="69"/>
    </location>
</feature>
<dbReference type="SUPFAM" id="SSF103473">
    <property type="entry name" value="MFS general substrate transporter"/>
    <property type="match status" value="2"/>
</dbReference>
<feature type="transmembrane region" description="Helical" evidence="6">
    <location>
        <begin position="20"/>
        <end position="38"/>
    </location>
</feature>
<dbReference type="PANTHER" id="PTHR11654">
    <property type="entry name" value="OLIGOPEPTIDE TRANSPORTER-RELATED"/>
    <property type="match status" value="1"/>
</dbReference>
<evidence type="ECO:0000256" key="5">
    <source>
        <dbReference type="ARBA" id="ARBA00023136"/>
    </source>
</evidence>
<feature type="transmembrane region" description="Helical" evidence="6">
    <location>
        <begin position="149"/>
        <end position="170"/>
    </location>
</feature>
<gene>
    <name evidence="7" type="ORF">AB1Y20_002518</name>
</gene>
<feature type="transmembrane region" description="Helical" evidence="6">
    <location>
        <begin position="182"/>
        <end position="203"/>
    </location>
</feature>
<dbReference type="Pfam" id="PF00854">
    <property type="entry name" value="PTR2"/>
    <property type="match status" value="1"/>
</dbReference>
<dbReference type="AlphaFoldDB" id="A0AB34JBK4"/>
<keyword evidence="8" id="KW-1185">Reference proteome</keyword>
<feature type="transmembrane region" description="Helical" evidence="6">
    <location>
        <begin position="101"/>
        <end position="122"/>
    </location>
</feature>
<feature type="transmembrane region" description="Helical" evidence="6">
    <location>
        <begin position="401"/>
        <end position="422"/>
    </location>
</feature>
<organism evidence="7 8">
    <name type="scientific">Prymnesium parvum</name>
    <name type="common">Toxic golden alga</name>
    <dbReference type="NCBI Taxonomy" id="97485"/>
    <lineage>
        <taxon>Eukaryota</taxon>
        <taxon>Haptista</taxon>
        <taxon>Haptophyta</taxon>
        <taxon>Prymnesiophyceae</taxon>
        <taxon>Prymnesiales</taxon>
        <taxon>Prymnesiaceae</taxon>
        <taxon>Prymnesium</taxon>
    </lineage>
</organism>
<evidence type="ECO:0000256" key="1">
    <source>
        <dbReference type="ARBA" id="ARBA00004141"/>
    </source>
</evidence>
<comment type="subcellular location">
    <subcellularLocation>
        <location evidence="1">Membrane</location>
        <topology evidence="1">Multi-pass membrane protein</topology>
    </subcellularLocation>
</comment>
<comment type="caution">
    <text evidence="7">The sequence shown here is derived from an EMBL/GenBank/DDBJ whole genome shotgun (WGS) entry which is preliminary data.</text>
</comment>
<feature type="transmembrane region" description="Helical" evidence="6">
    <location>
        <begin position="536"/>
        <end position="555"/>
    </location>
</feature>
<dbReference type="Gene3D" id="1.20.1250.20">
    <property type="entry name" value="MFS general substrate transporter like domains"/>
    <property type="match status" value="1"/>
</dbReference>
<feature type="transmembrane region" description="Helical" evidence="6">
    <location>
        <begin position="76"/>
        <end position="95"/>
    </location>
</feature>
<feature type="transmembrane region" description="Helical" evidence="6">
    <location>
        <begin position="371"/>
        <end position="389"/>
    </location>
</feature>
<proteinExistence type="inferred from homology"/>
<feature type="transmembrane region" description="Helical" evidence="6">
    <location>
        <begin position="502"/>
        <end position="524"/>
    </location>
</feature>
<evidence type="ECO:0000256" key="2">
    <source>
        <dbReference type="ARBA" id="ARBA00005982"/>
    </source>
</evidence>
<dbReference type="GO" id="GO:0016020">
    <property type="term" value="C:membrane"/>
    <property type="evidence" value="ECO:0007669"/>
    <property type="project" value="UniProtKB-SubCell"/>
</dbReference>